<keyword evidence="2" id="KW-0472">Membrane</keyword>
<dbReference type="PANTHER" id="PTHR34730">
    <property type="entry name" value="UNNAMED PRODUCT"/>
    <property type="match status" value="1"/>
</dbReference>
<feature type="transmembrane region" description="Helical" evidence="2">
    <location>
        <begin position="475"/>
        <end position="501"/>
    </location>
</feature>
<dbReference type="PANTHER" id="PTHR34730:SF1">
    <property type="entry name" value="PARAQUAT-INDUCIBLE PROTEIN A"/>
    <property type="match status" value="1"/>
</dbReference>
<feature type="transmembrane region" description="Helical" evidence="2">
    <location>
        <begin position="419"/>
        <end position="438"/>
    </location>
</feature>
<dbReference type="EMBL" id="MKKU01000824">
    <property type="protein sequence ID" value="RNF01444.1"/>
    <property type="molecule type" value="Genomic_DNA"/>
</dbReference>
<evidence type="ECO:0000256" key="3">
    <source>
        <dbReference type="SAM" id="SignalP"/>
    </source>
</evidence>
<organism evidence="4 5">
    <name type="scientific">Trypanosoma conorhini</name>
    <dbReference type="NCBI Taxonomy" id="83891"/>
    <lineage>
        <taxon>Eukaryota</taxon>
        <taxon>Discoba</taxon>
        <taxon>Euglenozoa</taxon>
        <taxon>Kinetoplastea</taxon>
        <taxon>Metakinetoplastina</taxon>
        <taxon>Trypanosomatida</taxon>
        <taxon>Trypanosomatidae</taxon>
        <taxon>Trypanosoma</taxon>
    </lineage>
</organism>
<feature type="region of interest" description="Disordered" evidence="1">
    <location>
        <begin position="779"/>
        <end position="804"/>
    </location>
</feature>
<dbReference type="Pfam" id="PF04403">
    <property type="entry name" value="PqiA"/>
    <property type="match status" value="1"/>
</dbReference>
<feature type="compositionally biased region" description="Basic and acidic residues" evidence="1">
    <location>
        <begin position="783"/>
        <end position="793"/>
    </location>
</feature>
<evidence type="ECO:0008006" key="6">
    <source>
        <dbReference type="Google" id="ProtNLM"/>
    </source>
</evidence>
<feature type="chain" id="PRO_5018792079" description="Paraquat-inducible protein A" evidence="3">
    <location>
        <begin position="24"/>
        <end position="804"/>
    </location>
</feature>
<feature type="signal peptide" evidence="3">
    <location>
        <begin position="1"/>
        <end position="23"/>
    </location>
</feature>
<evidence type="ECO:0000256" key="2">
    <source>
        <dbReference type="SAM" id="Phobius"/>
    </source>
</evidence>
<protein>
    <recommendedName>
        <fullName evidence="6">Paraquat-inducible protein A</fullName>
    </recommendedName>
</protein>
<accession>A0A3R7NEC0</accession>
<feature type="transmembrane region" description="Helical" evidence="2">
    <location>
        <begin position="697"/>
        <end position="719"/>
    </location>
</feature>
<feature type="transmembrane region" description="Helical" evidence="2">
    <location>
        <begin position="545"/>
        <end position="568"/>
    </location>
</feature>
<keyword evidence="2" id="KW-1133">Transmembrane helix</keyword>
<evidence type="ECO:0000313" key="4">
    <source>
        <dbReference type="EMBL" id="RNF01444.1"/>
    </source>
</evidence>
<feature type="transmembrane region" description="Helical" evidence="2">
    <location>
        <begin position="376"/>
        <end position="398"/>
    </location>
</feature>
<reference evidence="4 5" key="1">
    <citation type="journal article" date="2018" name="BMC Genomics">
        <title>Genomic comparison of Trypanosoma conorhini and Trypanosoma rangeli to Trypanosoma cruzi strains of high and low virulence.</title>
        <authorList>
            <person name="Bradwell K.R."/>
            <person name="Koparde V.N."/>
            <person name="Matveyev A.V."/>
            <person name="Serrano M.G."/>
            <person name="Alves J.M."/>
            <person name="Parikh H."/>
            <person name="Huang B."/>
            <person name="Lee V."/>
            <person name="Espinosa-Alvarez O."/>
            <person name="Ortiz P.A."/>
            <person name="Costa-Martins A.G."/>
            <person name="Teixeira M.M."/>
            <person name="Buck G.A."/>
        </authorList>
    </citation>
    <scope>NUCLEOTIDE SEQUENCE [LARGE SCALE GENOMIC DNA]</scope>
    <source>
        <strain evidence="4 5">025E</strain>
    </source>
</reference>
<proteinExistence type="predicted"/>
<dbReference type="AlphaFoldDB" id="A0A3R7NEC0"/>
<gene>
    <name evidence="4" type="ORF">Tco025E_08579</name>
</gene>
<dbReference type="RefSeq" id="XP_029224452.1">
    <property type="nucleotide sequence ID" value="XM_029375424.1"/>
</dbReference>
<evidence type="ECO:0000256" key="1">
    <source>
        <dbReference type="SAM" id="MobiDB-lite"/>
    </source>
</evidence>
<dbReference type="InterPro" id="IPR007498">
    <property type="entry name" value="PqiA-like"/>
</dbReference>
<feature type="transmembrane region" description="Helical" evidence="2">
    <location>
        <begin position="521"/>
        <end position="539"/>
    </location>
</feature>
<keyword evidence="2" id="KW-0812">Transmembrane</keyword>
<dbReference type="OrthoDB" id="272322at2759"/>
<sequence>MFSTCFSLLFGWTSLLLTDIALSNFSVNLGLATLRNASCATMQIGATGGTFNASTWSLGLAEPSLLSCAVEVEMGSVRSRVFSNVRVLPSAIALKRASDDRCSNEVFRRDRCTFAMRLEGLRVEPPVPLLQLGMEAAKRYIEREAGVYACGVALPRLEGELRNRTVNPPASCPPFIEGDTPLSKSPLFRALLNILNKFPEVLGVRLEASALAETTIRLHLNFSHGLHMLMHNTTGSTGGFISSLEAFQSLLSALSHGRVEWSGTPHFPAAANGSMQVDVSEPFEMSLDVSFYGLRCAADGLHCSLPCAGGAQLRNIRLSGLHEWDRLVVNHIGPWASQVANGVCNSVVLPFCATSENRFQIPMKERTPLVMVPPTALSIISVFLAVAFVAGMICLSVLRHRRSPAKLWDGSDISLQRVLLEDTLLVLMIVVNALAFLWSNTTTAATLVVGDEMRMLSFSLVETTRSLYEAGLKPFAVLVFIFSGVYPYFKLASICVCTLVLQKPELVILRVIDYFGKLSFLDSYAMVIMAAGLQIAGIADVHILPGFYVFLAATILCILIGNYATALWRRNTSLRCRPESVVINVEDALDNGFLLTPEDEADKNISGAHKTSSRRLQRLLWRALNILFVAACILPVWVVPCLSYRVRGVASVLQPTDRNMTLFELASTSTMLLVTCVFTVGIAPMLYVVFYPRCALLASWGAADALLMACVAGLLQLGQFVEFIIGRDMNAVYTAEARLLWPLLPLLFSSAWQWVLAAEQVFGLSGRIKEAWAARGEAAAATREAEREGEGGGERPATPPQQGI</sequence>
<name>A0A3R7NEC0_9TRYP</name>
<comment type="caution">
    <text evidence="4">The sequence shown here is derived from an EMBL/GenBank/DDBJ whole genome shotgun (WGS) entry which is preliminary data.</text>
</comment>
<keyword evidence="3" id="KW-0732">Signal</keyword>
<feature type="transmembrane region" description="Helical" evidence="2">
    <location>
        <begin position="670"/>
        <end position="690"/>
    </location>
</feature>
<evidence type="ECO:0000313" key="5">
    <source>
        <dbReference type="Proteomes" id="UP000284403"/>
    </source>
</evidence>
<dbReference type="GeneID" id="40322190"/>
<dbReference type="Proteomes" id="UP000284403">
    <property type="component" value="Unassembled WGS sequence"/>
</dbReference>
<feature type="transmembrane region" description="Helical" evidence="2">
    <location>
        <begin position="619"/>
        <end position="638"/>
    </location>
</feature>
<keyword evidence="5" id="KW-1185">Reference proteome</keyword>